<feature type="non-terminal residue" evidence="2">
    <location>
        <position position="82"/>
    </location>
</feature>
<gene>
    <name evidence="2" type="ORF">MYCIT1_LOCUS10039</name>
</gene>
<feature type="region of interest" description="Disordered" evidence="1">
    <location>
        <begin position="25"/>
        <end position="51"/>
    </location>
</feature>
<dbReference type="EMBL" id="CAVNYO010000123">
    <property type="protein sequence ID" value="CAK5267489.1"/>
    <property type="molecule type" value="Genomic_DNA"/>
</dbReference>
<evidence type="ECO:0000256" key="1">
    <source>
        <dbReference type="SAM" id="MobiDB-lite"/>
    </source>
</evidence>
<protein>
    <submittedName>
        <fullName evidence="2">Uncharacterized protein</fullName>
    </submittedName>
</protein>
<feature type="non-terminal residue" evidence="2">
    <location>
        <position position="1"/>
    </location>
</feature>
<keyword evidence="3" id="KW-1185">Reference proteome</keyword>
<name>A0AAD2JXL2_9AGAR</name>
<comment type="caution">
    <text evidence="2">The sequence shown here is derived from an EMBL/GenBank/DDBJ whole genome shotgun (WGS) entry which is preliminary data.</text>
</comment>
<dbReference type="AlphaFoldDB" id="A0AAD2JXL2"/>
<accession>A0AAD2JXL2</accession>
<proteinExistence type="predicted"/>
<reference evidence="2" key="1">
    <citation type="submission" date="2023-11" db="EMBL/GenBank/DDBJ databases">
        <authorList>
            <person name="De Vega J J."/>
            <person name="De Vega J J."/>
        </authorList>
    </citation>
    <scope>NUCLEOTIDE SEQUENCE</scope>
</reference>
<sequence>SAVVSCPSTRGPCLRTHRLLTGSTTLREGSGRRGGGYGVVRGRVMDTSPPRHQAMTRCQLALKLLHSNISNGILESLDWEAA</sequence>
<evidence type="ECO:0000313" key="2">
    <source>
        <dbReference type="EMBL" id="CAK5267489.1"/>
    </source>
</evidence>
<dbReference type="Proteomes" id="UP001295794">
    <property type="component" value="Unassembled WGS sequence"/>
</dbReference>
<organism evidence="2 3">
    <name type="scientific">Mycena citricolor</name>
    <dbReference type="NCBI Taxonomy" id="2018698"/>
    <lineage>
        <taxon>Eukaryota</taxon>
        <taxon>Fungi</taxon>
        <taxon>Dikarya</taxon>
        <taxon>Basidiomycota</taxon>
        <taxon>Agaricomycotina</taxon>
        <taxon>Agaricomycetes</taxon>
        <taxon>Agaricomycetidae</taxon>
        <taxon>Agaricales</taxon>
        <taxon>Marasmiineae</taxon>
        <taxon>Mycenaceae</taxon>
        <taxon>Mycena</taxon>
    </lineage>
</organism>
<evidence type="ECO:0000313" key="3">
    <source>
        <dbReference type="Proteomes" id="UP001295794"/>
    </source>
</evidence>